<gene>
    <name evidence="1" type="ORF">CGC53_05735</name>
</gene>
<dbReference type="RefSeq" id="WP_095913961.1">
    <property type="nucleotide sequence ID" value="NZ_CP022384.1"/>
</dbReference>
<keyword evidence="2" id="KW-1185">Reference proteome</keyword>
<evidence type="ECO:0000313" key="2">
    <source>
        <dbReference type="Proteomes" id="UP000217276"/>
    </source>
</evidence>
<name>A0A250F9T1_9FLAO</name>
<organism evidence="1 2">
    <name type="scientific">Capnocytophaga leadbetteri</name>
    <dbReference type="NCBI Taxonomy" id="327575"/>
    <lineage>
        <taxon>Bacteria</taxon>
        <taxon>Pseudomonadati</taxon>
        <taxon>Bacteroidota</taxon>
        <taxon>Flavobacteriia</taxon>
        <taxon>Flavobacteriales</taxon>
        <taxon>Flavobacteriaceae</taxon>
        <taxon>Capnocytophaga</taxon>
    </lineage>
</organism>
<evidence type="ECO:0000313" key="1">
    <source>
        <dbReference type="EMBL" id="ATA81884.1"/>
    </source>
</evidence>
<dbReference type="KEGG" id="clk:CGC53_05735"/>
<reference evidence="2" key="1">
    <citation type="submission" date="2017-06" db="EMBL/GenBank/DDBJ databases">
        <title>Capnocytophaga spp. assemblies.</title>
        <authorList>
            <person name="Gulvik C.A."/>
        </authorList>
    </citation>
    <scope>NUCLEOTIDE SEQUENCE [LARGE SCALE GENOMIC DNA]</scope>
    <source>
        <strain evidence="2">H6253</strain>
    </source>
</reference>
<protein>
    <submittedName>
        <fullName evidence="1">Uncharacterized protein</fullName>
    </submittedName>
</protein>
<dbReference type="Proteomes" id="UP000217276">
    <property type="component" value="Chromosome"/>
</dbReference>
<dbReference type="EMBL" id="CP022384">
    <property type="protein sequence ID" value="ATA81884.1"/>
    <property type="molecule type" value="Genomic_DNA"/>
</dbReference>
<accession>A0A250F9T1</accession>
<proteinExistence type="predicted"/>
<sequence length="262" mass="30182">MKKRILSALVATALCLFSCGKDDDNGSSTSLKGDWYIHTMYNLKQSINEYNWYTPNQCSKRTVFEISDNQLKHKRVYEDNSTCKEDFKYYDYTASNSAFHLTITADSPKGYKGQTATINYEMKNKELILRFLNDKGNDETLILHKRGVDYSHLDPFVGYWRLTKVQLKSGKTIKEFKAGIPACFRGDIVASTIGFTIYYRLSDDGVKCGDEERKTFAWAREGNTYYNVSKGQKVPIPFSFSDDKQTLFFGDTNTVLVFQKQW</sequence>
<dbReference type="AlphaFoldDB" id="A0A250F9T1"/>